<proteinExistence type="predicted"/>
<dbReference type="Gene3D" id="1.10.10.60">
    <property type="entry name" value="Homeodomain-like"/>
    <property type="match status" value="1"/>
</dbReference>
<evidence type="ECO:0000256" key="1">
    <source>
        <dbReference type="ARBA" id="ARBA00004123"/>
    </source>
</evidence>
<dbReference type="GO" id="GO:0030154">
    <property type="term" value="P:cell differentiation"/>
    <property type="evidence" value="ECO:0007669"/>
    <property type="project" value="TreeGrafter"/>
</dbReference>
<dbReference type="InterPro" id="IPR050394">
    <property type="entry name" value="Homeobox_NK-like"/>
</dbReference>
<dbReference type="GO" id="GO:0005634">
    <property type="term" value="C:nucleus"/>
    <property type="evidence" value="ECO:0007669"/>
    <property type="project" value="UniProtKB-SubCell"/>
</dbReference>
<dbReference type="InterPro" id="IPR017970">
    <property type="entry name" value="Homeobox_CS"/>
</dbReference>
<dbReference type="InterPro" id="IPR001356">
    <property type="entry name" value="HD"/>
</dbReference>
<dbReference type="InterPro" id="IPR020479">
    <property type="entry name" value="HD_metazoa"/>
</dbReference>
<feature type="DNA-binding region" description="Homeobox" evidence="6">
    <location>
        <begin position="119"/>
        <end position="178"/>
    </location>
</feature>
<dbReference type="GO" id="GO:0000978">
    <property type="term" value="F:RNA polymerase II cis-regulatory region sequence-specific DNA binding"/>
    <property type="evidence" value="ECO:0007669"/>
    <property type="project" value="TreeGrafter"/>
</dbReference>
<keyword evidence="9" id="KW-1185">Reference proteome</keyword>
<evidence type="ECO:0000256" key="4">
    <source>
        <dbReference type="ARBA" id="ARBA00023155"/>
    </source>
</evidence>
<keyword evidence="2" id="KW-0217">Developmental protein</keyword>
<evidence type="ECO:0000259" key="8">
    <source>
        <dbReference type="PROSITE" id="PS50071"/>
    </source>
</evidence>
<dbReference type="PRINTS" id="PR00031">
    <property type="entry name" value="HTHREPRESSR"/>
</dbReference>
<dbReference type="PROSITE" id="PS00027">
    <property type="entry name" value="HOMEOBOX_1"/>
    <property type="match status" value="1"/>
</dbReference>
<dbReference type="PANTHER" id="PTHR24340:SF41">
    <property type="entry name" value="MUSCLE-SPECIFIC HOMEOBOX PROTEIN TINMAN-RELATED"/>
    <property type="match status" value="1"/>
</dbReference>
<dbReference type="GO" id="GO:0000981">
    <property type="term" value="F:DNA-binding transcription factor activity, RNA polymerase II-specific"/>
    <property type="evidence" value="ECO:0007669"/>
    <property type="project" value="InterPro"/>
</dbReference>
<dbReference type="PANTHER" id="PTHR24340">
    <property type="entry name" value="HOMEOBOX PROTEIN NKX"/>
    <property type="match status" value="1"/>
</dbReference>
<name>A0A0K0EY29_STRVS</name>
<dbReference type="AlphaFoldDB" id="A0A0K0EY29"/>
<reference evidence="9" key="1">
    <citation type="submission" date="2014-07" db="EMBL/GenBank/DDBJ databases">
        <authorList>
            <person name="Martin A.A"/>
            <person name="De Silva N."/>
        </authorList>
    </citation>
    <scope>NUCLEOTIDE SEQUENCE</scope>
</reference>
<dbReference type="PROSITE" id="PS50071">
    <property type="entry name" value="HOMEOBOX_2"/>
    <property type="match status" value="1"/>
</dbReference>
<dbReference type="STRING" id="75913.A0A0K0EY29"/>
<dbReference type="CDD" id="cd00086">
    <property type="entry name" value="homeodomain"/>
    <property type="match status" value="1"/>
</dbReference>
<dbReference type="SUPFAM" id="SSF46689">
    <property type="entry name" value="Homeodomain-like"/>
    <property type="match status" value="1"/>
</dbReference>
<evidence type="ECO:0000313" key="9">
    <source>
        <dbReference type="Proteomes" id="UP000035680"/>
    </source>
</evidence>
<feature type="domain" description="Homeobox" evidence="8">
    <location>
        <begin position="117"/>
        <end position="177"/>
    </location>
</feature>
<dbReference type="InterPro" id="IPR009057">
    <property type="entry name" value="Homeodomain-like_sf"/>
</dbReference>
<sequence>METITCPFNIQKFLSQAFILDHSLNSNKQLSSSMIPSTITQKSLGKEGNTKELDGKEILSPLLWKDNLFNNHSSTLIDDQRKSAQENYNLQHKGISLVEEDTKFQNSDSKIHLRSQQSRRKPRVLFTHVQVMRLEERFKQQKYVNSSEREELAKILGLTPTQIKIWFQNRRYKCKRVDQDQALMITSQMQLPANSLYDFRLFGLNNFYR</sequence>
<keyword evidence="4 6" id="KW-0371">Homeobox</keyword>
<organism evidence="9 10">
    <name type="scientific">Strongyloides venezuelensis</name>
    <name type="common">Threadworm</name>
    <dbReference type="NCBI Taxonomy" id="75913"/>
    <lineage>
        <taxon>Eukaryota</taxon>
        <taxon>Metazoa</taxon>
        <taxon>Ecdysozoa</taxon>
        <taxon>Nematoda</taxon>
        <taxon>Chromadorea</taxon>
        <taxon>Rhabditida</taxon>
        <taxon>Tylenchina</taxon>
        <taxon>Panagrolaimomorpha</taxon>
        <taxon>Strongyloidoidea</taxon>
        <taxon>Strongyloididae</taxon>
        <taxon>Strongyloides</taxon>
    </lineage>
</organism>
<evidence type="ECO:0000256" key="6">
    <source>
        <dbReference type="PROSITE-ProRule" id="PRU00108"/>
    </source>
</evidence>
<dbReference type="WBParaSite" id="SVE_0143600.1">
    <property type="protein sequence ID" value="SVE_0143600.1"/>
    <property type="gene ID" value="SVE_0143600"/>
</dbReference>
<dbReference type="Proteomes" id="UP000035680">
    <property type="component" value="Unassembled WGS sequence"/>
</dbReference>
<dbReference type="Pfam" id="PF00046">
    <property type="entry name" value="Homeodomain"/>
    <property type="match status" value="1"/>
</dbReference>
<protein>
    <submittedName>
        <fullName evidence="10">Muscle-specific homeobox protein tinman (inferred by orthology to a D. melanogaster protein)</fullName>
    </submittedName>
</protein>
<evidence type="ECO:0000256" key="3">
    <source>
        <dbReference type="ARBA" id="ARBA00023125"/>
    </source>
</evidence>
<evidence type="ECO:0000256" key="2">
    <source>
        <dbReference type="ARBA" id="ARBA00022473"/>
    </source>
</evidence>
<dbReference type="SMART" id="SM00389">
    <property type="entry name" value="HOX"/>
    <property type="match status" value="1"/>
</dbReference>
<accession>A0A0K0EY29</accession>
<keyword evidence="3 6" id="KW-0238">DNA-binding</keyword>
<reference evidence="10" key="2">
    <citation type="submission" date="2015-08" db="UniProtKB">
        <authorList>
            <consortium name="WormBaseParasite"/>
        </authorList>
    </citation>
    <scope>IDENTIFICATION</scope>
</reference>
<dbReference type="InterPro" id="IPR000047">
    <property type="entry name" value="HTH_motif"/>
</dbReference>
<dbReference type="PRINTS" id="PR00024">
    <property type="entry name" value="HOMEOBOX"/>
</dbReference>
<keyword evidence="5 6" id="KW-0539">Nucleus</keyword>
<evidence type="ECO:0000313" key="10">
    <source>
        <dbReference type="WBParaSite" id="SVE_0143600.1"/>
    </source>
</evidence>
<comment type="subcellular location">
    <subcellularLocation>
        <location evidence="1 6 7">Nucleus</location>
    </subcellularLocation>
</comment>
<evidence type="ECO:0000256" key="7">
    <source>
        <dbReference type="RuleBase" id="RU000682"/>
    </source>
</evidence>
<evidence type="ECO:0000256" key="5">
    <source>
        <dbReference type="ARBA" id="ARBA00023242"/>
    </source>
</evidence>